<organism evidence="3 4">
    <name type="scientific">Pseudoxanthomonas gei</name>
    <dbReference type="NCBI Taxonomy" id="1383030"/>
    <lineage>
        <taxon>Bacteria</taxon>
        <taxon>Pseudomonadati</taxon>
        <taxon>Pseudomonadota</taxon>
        <taxon>Gammaproteobacteria</taxon>
        <taxon>Lysobacterales</taxon>
        <taxon>Lysobacteraceae</taxon>
        <taxon>Pseudoxanthomonas</taxon>
    </lineage>
</organism>
<feature type="chain" id="PRO_5045617592" evidence="1">
    <location>
        <begin position="26"/>
        <end position="190"/>
    </location>
</feature>
<name>A0ABX0AHC6_9GAMM</name>
<feature type="signal peptide" evidence="1">
    <location>
        <begin position="1"/>
        <end position="25"/>
    </location>
</feature>
<proteinExistence type="predicted"/>
<sequence>MQVCKRLSWCGVVLLCLWPALSASATSFDPASRFGFELRTRWGMKLEGRFNRYEGEVRQLPGGSHQVVLRMFTQSVEIVGYPRYSEWTRSAKFFEAERYPVVTFVSRPYDEALLKRGGDLAGDLSIRGITRPKTLTVAPSTCARPAYDCDVVATGAVRRSDYDMDDWMMAVSDRVVFVLRARLRPEAALP</sequence>
<dbReference type="SMART" id="SM00867">
    <property type="entry name" value="YceI"/>
    <property type="match status" value="1"/>
</dbReference>
<dbReference type="Gene3D" id="2.40.128.110">
    <property type="entry name" value="Lipid/polyisoprenoid-binding, YceI-like"/>
    <property type="match status" value="1"/>
</dbReference>
<dbReference type="PANTHER" id="PTHR34406:SF1">
    <property type="entry name" value="PROTEIN YCEI"/>
    <property type="match status" value="1"/>
</dbReference>
<reference evidence="3 4" key="1">
    <citation type="submission" date="2018-07" db="EMBL/GenBank/DDBJ databases">
        <title>Whole genome Sequencing of Pseudoxanthomonas gei KCTC 32298 (T).</title>
        <authorList>
            <person name="Kumar S."/>
            <person name="Bansal K."/>
            <person name="Kaur A."/>
            <person name="Patil P."/>
            <person name="Sharma S."/>
            <person name="Patil P.B."/>
        </authorList>
    </citation>
    <scope>NUCLEOTIDE SEQUENCE [LARGE SCALE GENOMIC DNA]</scope>
    <source>
        <strain evidence="3 4">KCTC 32298</strain>
    </source>
</reference>
<protein>
    <submittedName>
        <fullName evidence="3">Polyisoprenoid-binding protein</fullName>
    </submittedName>
</protein>
<dbReference type="Pfam" id="PF04264">
    <property type="entry name" value="YceI"/>
    <property type="match status" value="1"/>
</dbReference>
<feature type="domain" description="Lipid/polyisoprenoid-binding YceI-like" evidence="2">
    <location>
        <begin position="25"/>
        <end position="184"/>
    </location>
</feature>
<evidence type="ECO:0000259" key="2">
    <source>
        <dbReference type="SMART" id="SM00867"/>
    </source>
</evidence>
<dbReference type="SUPFAM" id="SSF101874">
    <property type="entry name" value="YceI-like"/>
    <property type="match status" value="1"/>
</dbReference>
<dbReference type="PANTHER" id="PTHR34406">
    <property type="entry name" value="PROTEIN YCEI"/>
    <property type="match status" value="1"/>
</dbReference>
<gene>
    <name evidence="3" type="ORF">DT603_08720</name>
</gene>
<evidence type="ECO:0000313" key="3">
    <source>
        <dbReference type="EMBL" id="NDK38921.1"/>
    </source>
</evidence>
<keyword evidence="4" id="KW-1185">Reference proteome</keyword>
<comment type="caution">
    <text evidence="3">The sequence shown here is derived from an EMBL/GenBank/DDBJ whole genome shotgun (WGS) entry which is preliminary data.</text>
</comment>
<accession>A0ABX0AHC6</accession>
<dbReference type="Proteomes" id="UP001429354">
    <property type="component" value="Unassembled WGS sequence"/>
</dbReference>
<keyword evidence="1" id="KW-0732">Signal</keyword>
<evidence type="ECO:0000256" key="1">
    <source>
        <dbReference type="SAM" id="SignalP"/>
    </source>
</evidence>
<evidence type="ECO:0000313" key="4">
    <source>
        <dbReference type="Proteomes" id="UP001429354"/>
    </source>
</evidence>
<dbReference type="InterPro" id="IPR036761">
    <property type="entry name" value="TTHA0802/YceI-like_sf"/>
</dbReference>
<dbReference type="EMBL" id="QOVG01000005">
    <property type="protein sequence ID" value="NDK38921.1"/>
    <property type="molecule type" value="Genomic_DNA"/>
</dbReference>
<dbReference type="InterPro" id="IPR007372">
    <property type="entry name" value="Lipid/polyisoprenoid-bd_YceI"/>
</dbReference>